<keyword evidence="4 5" id="KW-0720">Serine protease</keyword>
<dbReference type="AlphaFoldDB" id="A0A2U1UYB9"/>
<evidence type="ECO:0000313" key="9">
    <source>
        <dbReference type="Proteomes" id="UP000245048"/>
    </source>
</evidence>
<name>A0A2U1UYB9_9PROT</name>
<feature type="active site" description="Charge relay system" evidence="5">
    <location>
        <position position="317"/>
    </location>
</feature>
<reference evidence="9" key="1">
    <citation type="submission" date="2017-10" db="EMBL/GenBank/DDBJ databases">
        <authorList>
            <person name="Toshchakov S.V."/>
            <person name="Goeva M.A."/>
        </authorList>
    </citation>
    <scope>NUCLEOTIDE SEQUENCE [LARGE SCALE GENOMIC DNA]</scope>
    <source>
        <strain evidence="9">JR1/69-1-13</strain>
    </source>
</reference>
<keyword evidence="2 5" id="KW-0645">Protease</keyword>
<dbReference type="InterPro" id="IPR000209">
    <property type="entry name" value="Peptidase_S8/S53_dom"/>
</dbReference>
<comment type="caution">
    <text evidence="8">The sequence shown here is derived from an EMBL/GenBank/DDBJ whole genome shotgun (WGS) entry which is preliminary data.</text>
</comment>
<dbReference type="CDD" id="cd00306">
    <property type="entry name" value="Peptidases_S8_S53"/>
    <property type="match status" value="1"/>
</dbReference>
<sequence>MRPAAAVSLVVTLLLSGEAAAQGMVTATESSGEARDITRMSAVQPNDPRLNGASCAQGTDADASWPFDTGAAWAAAQDAIHYVQANGGTLRAVAIRVGDNGIREDHREEIPLSLRFQNRRQTSAGPLIEHGISSDGTGNVEPPPPDSEWWHGAEVAHLALGGPAFWQKDPPELGKRIKVTFARLFDAGGGSTVRFREGVLASSLEAWEPRPAVLNLSIGSPVPFVGFDAALRQAVGYRQVLVVAAGNEARSLSEYASYPALYARDHPPLLVVGAHDRRGLLLGFSNYGREHVHLLAPGCGLSPKTGNTGMPKLTGTSFAAPLVSFTAAMLLSLTAHSERQSVEVRERLRITARRLMPENETAVAYGILDVPAALRLYDDVLRLIDGRLLHGNWKHDDERDKRTLETLCREKNGDGRDWKTISLDRVARVRVHQEEKRVRLRLLIRERSTSRLPLWEDECEPATEGLSFVEAQGKPEVRPWRDIADLMPARNFWDRRSVGPTPNVALGPPDSLPYIVMGRLSREGPMILDQVGRALVRSRLAPENPTSAQQRAAIEAFQAMRREAITGELTRAQLLDLNRIHMP</sequence>
<dbReference type="PROSITE" id="PS51892">
    <property type="entry name" value="SUBTILASE"/>
    <property type="match status" value="1"/>
</dbReference>
<dbReference type="Pfam" id="PF00082">
    <property type="entry name" value="Peptidase_S8"/>
    <property type="match status" value="1"/>
</dbReference>
<feature type="signal peptide" evidence="6">
    <location>
        <begin position="1"/>
        <end position="21"/>
    </location>
</feature>
<evidence type="ECO:0000256" key="3">
    <source>
        <dbReference type="ARBA" id="ARBA00022801"/>
    </source>
</evidence>
<evidence type="ECO:0000256" key="1">
    <source>
        <dbReference type="ARBA" id="ARBA00011073"/>
    </source>
</evidence>
<protein>
    <recommendedName>
        <fullName evidence="7">Peptidase S8/S53 domain-containing protein</fullName>
    </recommendedName>
</protein>
<dbReference type="GO" id="GO:0004252">
    <property type="term" value="F:serine-type endopeptidase activity"/>
    <property type="evidence" value="ECO:0007669"/>
    <property type="project" value="UniProtKB-UniRule"/>
</dbReference>
<evidence type="ECO:0000256" key="5">
    <source>
        <dbReference type="PROSITE-ProRule" id="PRU01240"/>
    </source>
</evidence>
<evidence type="ECO:0000256" key="2">
    <source>
        <dbReference type="ARBA" id="ARBA00022670"/>
    </source>
</evidence>
<evidence type="ECO:0000256" key="6">
    <source>
        <dbReference type="SAM" id="SignalP"/>
    </source>
</evidence>
<evidence type="ECO:0000256" key="4">
    <source>
        <dbReference type="ARBA" id="ARBA00022825"/>
    </source>
</evidence>
<dbReference type="Gene3D" id="3.40.50.200">
    <property type="entry name" value="Peptidase S8/S53 domain"/>
    <property type="match status" value="1"/>
</dbReference>
<gene>
    <name evidence="8" type="ORF">CR165_22115</name>
</gene>
<feature type="domain" description="Peptidase S8/S53" evidence="7">
    <location>
        <begin position="144"/>
        <end position="357"/>
    </location>
</feature>
<evidence type="ECO:0000259" key="7">
    <source>
        <dbReference type="Pfam" id="PF00082"/>
    </source>
</evidence>
<keyword evidence="9" id="KW-1185">Reference proteome</keyword>
<dbReference type="SUPFAM" id="SSF52743">
    <property type="entry name" value="Subtilisin-like"/>
    <property type="match status" value="1"/>
</dbReference>
<organism evidence="8 9">
    <name type="scientific">Teichococcus aestuarii</name>
    <dbReference type="NCBI Taxonomy" id="568898"/>
    <lineage>
        <taxon>Bacteria</taxon>
        <taxon>Pseudomonadati</taxon>
        <taxon>Pseudomonadota</taxon>
        <taxon>Alphaproteobacteria</taxon>
        <taxon>Acetobacterales</taxon>
        <taxon>Roseomonadaceae</taxon>
        <taxon>Roseomonas</taxon>
    </lineage>
</organism>
<dbReference type="PANTHER" id="PTHR43806:SF11">
    <property type="entry name" value="CEREVISIN-RELATED"/>
    <property type="match status" value="1"/>
</dbReference>
<dbReference type="PANTHER" id="PTHR43806">
    <property type="entry name" value="PEPTIDASE S8"/>
    <property type="match status" value="1"/>
</dbReference>
<dbReference type="GO" id="GO:0006508">
    <property type="term" value="P:proteolysis"/>
    <property type="evidence" value="ECO:0007669"/>
    <property type="project" value="UniProtKB-KW"/>
</dbReference>
<dbReference type="InterPro" id="IPR036852">
    <property type="entry name" value="Peptidase_S8/S53_dom_sf"/>
</dbReference>
<keyword evidence="6" id="KW-0732">Signal</keyword>
<feature type="active site" description="Charge relay system" evidence="5">
    <location>
        <position position="151"/>
    </location>
</feature>
<comment type="similarity">
    <text evidence="1 5">Belongs to the peptidase S8 family.</text>
</comment>
<dbReference type="InterPro" id="IPR050131">
    <property type="entry name" value="Peptidase_S8_subtilisin-like"/>
</dbReference>
<proteinExistence type="inferred from homology"/>
<accession>A0A2U1UYB9</accession>
<dbReference type="OrthoDB" id="9816306at2"/>
<dbReference type="EMBL" id="PDOA01000028">
    <property type="protein sequence ID" value="PWC26640.1"/>
    <property type="molecule type" value="Genomic_DNA"/>
</dbReference>
<feature type="active site" description="Charge relay system" evidence="5">
    <location>
        <position position="99"/>
    </location>
</feature>
<feature type="chain" id="PRO_5015445911" description="Peptidase S8/S53 domain-containing protein" evidence="6">
    <location>
        <begin position="22"/>
        <end position="583"/>
    </location>
</feature>
<keyword evidence="3 5" id="KW-0378">Hydrolase</keyword>
<evidence type="ECO:0000313" key="8">
    <source>
        <dbReference type="EMBL" id="PWC26640.1"/>
    </source>
</evidence>
<dbReference type="Proteomes" id="UP000245048">
    <property type="component" value="Unassembled WGS sequence"/>
</dbReference>